<feature type="domain" description="Calcineurin-like phosphoesterase" evidence="4">
    <location>
        <begin position="173"/>
        <end position="328"/>
    </location>
</feature>
<evidence type="ECO:0000259" key="4">
    <source>
        <dbReference type="Pfam" id="PF00149"/>
    </source>
</evidence>
<keyword evidence="1" id="KW-0479">Metal-binding</keyword>
<feature type="transmembrane region" description="Helical" evidence="3">
    <location>
        <begin position="83"/>
        <end position="104"/>
    </location>
</feature>
<dbReference type="GO" id="GO:0009245">
    <property type="term" value="P:lipid A biosynthetic process"/>
    <property type="evidence" value="ECO:0007669"/>
    <property type="project" value="TreeGrafter"/>
</dbReference>
<dbReference type="AlphaFoldDB" id="A0A1I3D8J2"/>
<gene>
    <name evidence="5" type="ORF">SAMN05421753_103136</name>
</gene>
<evidence type="ECO:0000313" key="6">
    <source>
        <dbReference type="Proteomes" id="UP000199518"/>
    </source>
</evidence>
<dbReference type="InterPro" id="IPR051158">
    <property type="entry name" value="Metallophosphoesterase_sf"/>
</dbReference>
<name>A0A1I3D8J2_9PLAN</name>
<dbReference type="Proteomes" id="UP000199518">
    <property type="component" value="Unassembled WGS sequence"/>
</dbReference>
<proteinExistence type="predicted"/>
<keyword evidence="3" id="KW-0472">Membrane</keyword>
<evidence type="ECO:0000313" key="5">
    <source>
        <dbReference type="EMBL" id="SFH83032.1"/>
    </source>
</evidence>
<evidence type="ECO:0000256" key="1">
    <source>
        <dbReference type="ARBA" id="ARBA00022723"/>
    </source>
</evidence>
<dbReference type="GO" id="GO:0046872">
    <property type="term" value="F:metal ion binding"/>
    <property type="evidence" value="ECO:0007669"/>
    <property type="project" value="UniProtKB-KW"/>
</dbReference>
<reference evidence="6" key="1">
    <citation type="submission" date="2016-10" db="EMBL/GenBank/DDBJ databases">
        <authorList>
            <person name="Varghese N."/>
            <person name="Submissions S."/>
        </authorList>
    </citation>
    <scope>NUCLEOTIDE SEQUENCE [LARGE SCALE GENOMIC DNA]</scope>
    <source>
        <strain evidence="6">DSM 26348</strain>
    </source>
</reference>
<dbReference type="InterPro" id="IPR029052">
    <property type="entry name" value="Metallo-depent_PP-like"/>
</dbReference>
<dbReference type="CDD" id="cd07385">
    <property type="entry name" value="MPP_YkuE_C"/>
    <property type="match status" value="1"/>
</dbReference>
<keyword evidence="2" id="KW-0378">Hydrolase</keyword>
<feature type="transmembrane region" description="Helical" evidence="3">
    <location>
        <begin position="6"/>
        <end position="28"/>
    </location>
</feature>
<dbReference type="RefSeq" id="WP_139228254.1">
    <property type="nucleotide sequence ID" value="NZ_FOQD01000003.1"/>
</dbReference>
<feature type="transmembrane region" description="Helical" evidence="3">
    <location>
        <begin position="49"/>
        <end position="67"/>
    </location>
</feature>
<dbReference type="Gene3D" id="3.60.21.10">
    <property type="match status" value="1"/>
</dbReference>
<dbReference type="OrthoDB" id="9780884at2"/>
<dbReference type="PANTHER" id="PTHR31302">
    <property type="entry name" value="TRANSMEMBRANE PROTEIN WITH METALLOPHOSPHOESTERASE DOMAIN-RELATED"/>
    <property type="match status" value="1"/>
</dbReference>
<dbReference type="Pfam" id="PF00149">
    <property type="entry name" value="Metallophos"/>
    <property type="match status" value="1"/>
</dbReference>
<organism evidence="5 6">
    <name type="scientific">Planctomicrobium piriforme</name>
    <dbReference type="NCBI Taxonomy" id="1576369"/>
    <lineage>
        <taxon>Bacteria</taxon>
        <taxon>Pseudomonadati</taxon>
        <taxon>Planctomycetota</taxon>
        <taxon>Planctomycetia</taxon>
        <taxon>Planctomycetales</taxon>
        <taxon>Planctomycetaceae</taxon>
        <taxon>Planctomicrobium</taxon>
    </lineage>
</organism>
<dbReference type="GO" id="GO:0016020">
    <property type="term" value="C:membrane"/>
    <property type="evidence" value="ECO:0007669"/>
    <property type="project" value="GOC"/>
</dbReference>
<accession>A0A1I3D8J2</accession>
<protein>
    <recommendedName>
        <fullName evidence="4">Calcineurin-like phosphoesterase domain-containing protein</fullName>
    </recommendedName>
</protein>
<dbReference type="PANTHER" id="PTHR31302:SF31">
    <property type="entry name" value="PHOSPHODIESTERASE YAEI"/>
    <property type="match status" value="1"/>
</dbReference>
<keyword evidence="3" id="KW-1133">Transmembrane helix</keyword>
<keyword evidence="3" id="KW-0812">Transmembrane</keyword>
<evidence type="ECO:0000256" key="2">
    <source>
        <dbReference type="ARBA" id="ARBA00022801"/>
    </source>
</evidence>
<keyword evidence="6" id="KW-1185">Reference proteome</keyword>
<dbReference type="SUPFAM" id="SSF56300">
    <property type="entry name" value="Metallo-dependent phosphatases"/>
    <property type="match status" value="1"/>
</dbReference>
<dbReference type="GO" id="GO:0008758">
    <property type="term" value="F:UDP-2,3-diacylglucosamine hydrolase activity"/>
    <property type="evidence" value="ECO:0007669"/>
    <property type="project" value="TreeGrafter"/>
</dbReference>
<dbReference type="InterPro" id="IPR004843">
    <property type="entry name" value="Calcineurin-like_PHP"/>
</dbReference>
<dbReference type="EMBL" id="FOQD01000003">
    <property type="protein sequence ID" value="SFH83032.1"/>
    <property type="molecule type" value="Genomic_DNA"/>
</dbReference>
<sequence>MARLTFMFWMNATLLLIFVAGHTTLWISGINRLHGLPWHDRTLKPIRHLHDFAIVAFPCIVLWRVGLTGPKLLLGGSWSALDAFWQVVFCICTLGVFGLAWAIVRHLAYRPPRQQIRQQSTVTDIARQLGSKPIGHGPHSRLVRFPGNEQFSVELSQKTFLLPQLPVEWNGLSILHLSDWHFSGTIRKEYFEQAAEIASREEVDLVCFTGDLLDNPALVDWLPSTLDRIPARLGRYFILGNHDWYSDFQPTRAKLTGLGWHDLGSRCEVLEINGRRLAIGGDETPWIGEHPTFPGDADFLLLLSHAPDTIAWARAQGVDLMLAGHNHGGQVRIPGLGAVFSPSLYGCKYASGTFYEAPTLLHVSRGLAGIHPLRYRCRPEMTRLILQSGG</sequence>
<evidence type="ECO:0000256" key="3">
    <source>
        <dbReference type="SAM" id="Phobius"/>
    </source>
</evidence>